<protein>
    <submittedName>
        <fullName evidence="3">ANR26 protein</fullName>
    </submittedName>
</protein>
<keyword evidence="2" id="KW-0472">Membrane</keyword>
<organism evidence="3 4">
    <name type="scientific">Casuarius casuarius</name>
    <name type="common">Southern cassowary</name>
    <name type="synonym">Struthio casuarius</name>
    <dbReference type="NCBI Taxonomy" id="8787"/>
    <lineage>
        <taxon>Eukaryota</taxon>
        <taxon>Metazoa</taxon>
        <taxon>Chordata</taxon>
        <taxon>Craniata</taxon>
        <taxon>Vertebrata</taxon>
        <taxon>Euteleostomi</taxon>
        <taxon>Archelosauria</taxon>
        <taxon>Archosauria</taxon>
        <taxon>Dinosauria</taxon>
        <taxon>Saurischia</taxon>
        <taxon>Theropoda</taxon>
        <taxon>Coelurosauria</taxon>
        <taxon>Aves</taxon>
        <taxon>Palaeognathae</taxon>
        <taxon>Casuariiformes</taxon>
        <taxon>Casuariidae</taxon>
        <taxon>Casuarius</taxon>
    </lineage>
</organism>
<keyword evidence="1" id="KW-0175">Coiled coil</keyword>
<keyword evidence="4" id="KW-1185">Reference proteome</keyword>
<feature type="non-terminal residue" evidence="3">
    <location>
        <position position="1"/>
    </location>
</feature>
<evidence type="ECO:0000313" key="3">
    <source>
        <dbReference type="EMBL" id="NXE53718.1"/>
    </source>
</evidence>
<feature type="non-terminal residue" evidence="3">
    <location>
        <position position="228"/>
    </location>
</feature>
<dbReference type="EMBL" id="VWPT01000171">
    <property type="protein sequence ID" value="NXE53718.1"/>
    <property type="molecule type" value="Genomic_DNA"/>
</dbReference>
<dbReference type="AlphaFoldDB" id="A0A7K8NKD9"/>
<keyword evidence="2" id="KW-1133">Transmembrane helix</keyword>
<gene>
    <name evidence="3" type="primary">Ankrd26_1</name>
    <name evidence="3" type="ORF">CASCAS_R14770</name>
</gene>
<evidence type="ECO:0000256" key="2">
    <source>
        <dbReference type="SAM" id="Phobius"/>
    </source>
</evidence>
<keyword evidence="2" id="KW-0812">Transmembrane</keyword>
<reference evidence="3 4" key="1">
    <citation type="submission" date="2019-09" db="EMBL/GenBank/DDBJ databases">
        <title>Bird 10,000 Genomes (B10K) Project - Family phase.</title>
        <authorList>
            <person name="Zhang G."/>
        </authorList>
    </citation>
    <scope>NUCLEOTIDE SEQUENCE [LARGE SCALE GENOMIC DNA]</scope>
    <source>
        <strain evidence="3">B10K-LSUMZ-50683</strain>
        <tissue evidence="3">Muscle</tissue>
    </source>
</reference>
<feature type="transmembrane region" description="Helical" evidence="2">
    <location>
        <begin position="123"/>
        <end position="146"/>
    </location>
</feature>
<dbReference type="Proteomes" id="UP000524187">
    <property type="component" value="Unassembled WGS sequence"/>
</dbReference>
<comment type="caution">
    <text evidence="3">The sequence shown here is derived from an EMBL/GenBank/DDBJ whole genome shotgun (WGS) entry which is preliminary data.</text>
</comment>
<sequence length="228" mass="27273">LCRFKGLLKTAMKKVRVYEMLRECKSQFSSQGEMKNRYSEIVNEVSRLRTKVRKLSHWLATERRKSRQLEKANEGLREELAWLHGSRDKLRKRKRHLEEEVVVLRRHLEAKMMDHSQFSRGTAAWTFCSGCLFSLGVTFLFSFRFLKLHYVLQMQAAFQDRLEQRSASHHASLRNQIKYRIRDLESELVRIKNTQQDSIFQKNPHRQKWESHLAGAKIRRCLANELER</sequence>
<feature type="coiled-coil region" evidence="1">
    <location>
        <begin position="59"/>
        <end position="107"/>
    </location>
</feature>
<evidence type="ECO:0000313" key="4">
    <source>
        <dbReference type="Proteomes" id="UP000524187"/>
    </source>
</evidence>
<accession>A0A7K8NKD9</accession>
<name>A0A7K8NKD9_CASCA</name>
<proteinExistence type="predicted"/>
<evidence type="ECO:0000256" key="1">
    <source>
        <dbReference type="SAM" id="Coils"/>
    </source>
</evidence>